<dbReference type="EMBL" id="CADCTW010000167">
    <property type="protein sequence ID" value="CAA9350154.1"/>
    <property type="molecule type" value="Genomic_DNA"/>
</dbReference>
<organism evidence="2">
    <name type="scientific">uncultured Gemmatimonadota bacterium</name>
    <dbReference type="NCBI Taxonomy" id="203437"/>
    <lineage>
        <taxon>Bacteria</taxon>
        <taxon>Pseudomonadati</taxon>
        <taxon>Gemmatimonadota</taxon>
        <taxon>environmental samples</taxon>
    </lineage>
</organism>
<dbReference type="AlphaFoldDB" id="A0A6J4M792"/>
<dbReference type="PROSITE" id="PS51257">
    <property type="entry name" value="PROKAR_LIPOPROTEIN"/>
    <property type="match status" value="1"/>
</dbReference>
<feature type="chain" id="PRO_5027051373" evidence="1">
    <location>
        <begin position="23"/>
        <end position="187"/>
    </location>
</feature>
<name>A0A6J4M792_9BACT</name>
<protein>
    <submittedName>
        <fullName evidence="2">Uncharacterized protein</fullName>
    </submittedName>
</protein>
<proteinExistence type="predicted"/>
<evidence type="ECO:0000256" key="1">
    <source>
        <dbReference type="SAM" id="SignalP"/>
    </source>
</evidence>
<keyword evidence="1" id="KW-0732">Signal</keyword>
<reference evidence="2" key="1">
    <citation type="submission" date="2020-02" db="EMBL/GenBank/DDBJ databases">
        <authorList>
            <person name="Meier V. D."/>
        </authorList>
    </citation>
    <scope>NUCLEOTIDE SEQUENCE</scope>
    <source>
        <strain evidence="2">AVDCRST_MAG68</strain>
    </source>
</reference>
<evidence type="ECO:0000313" key="2">
    <source>
        <dbReference type="EMBL" id="CAA9350154.1"/>
    </source>
</evidence>
<accession>A0A6J4M792</accession>
<sequence>MPARRTSIWGLRLLLMALTLTACQPADEPRPADPLVEGRWVRTERGFAIRGYVGMTPDSTSVIFGASVRNPGPDTVEILLEGCATGARAFGSAERSGRAVWRAREPGCSMIGPIGRRLAPGDTLPTAQFTSRYPIDAILGDSLPEGSYHIDVSPPVAARDTQVTAEQITLYLRDFVPAGVVRLRRRG</sequence>
<gene>
    <name evidence="2" type="ORF">AVDCRST_MAG68-3633</name>
</gene>
<feature type="signal peptide" evidence="1">
    <location>
        <begin position="1"/>
        <end position="22"/>
    </location>
</feature>